<name>A0AB94IQM7_9BACI</name>
<comment type="caution">
    <text evidence="2">The sequence shown here is derived from an EMBL/GenBank/DDBJ whole genome shotgun (WGS) entry which is preliminary data.</text>
</comment>
<dbReference type="PANTHER" id="PTHR42919">
    <property type="entry name" value="N-ALPHA-ACETYLTRANSFERASE"/>
    <property type="match status" value="1"/>
</dbReference>
<evidence type="ECO:0000313" key="2">
    <source>
        <dbReference type="EMBL" id="ETI69380.1"/>
    </source>
</evidence>
<evidence type="ECO:0000313" key="3">
    <source>
        <dbReference type="Proteomes" id="UP000018877"/>
    </source>
</evidence>
<feature type="domain" description="N-acetyltransferase" evidence="1">
    <location>
        <begin position="2"/>
        <end position="158"/>
    </location>
</feature>
<dbReference type="RefSeq" id="WP_024027680.1">
    <property type="nucleotide sequence ID" value="NZ_ALAN01000054.1"/>
</dbReference>
<dbReference type="GO" id="GO:0016747">
    <property type="term" value="F:acyltransferase activity, transferring groups other than amino-acyl groups"/>
    <property type="evidence" value="ECO:0007669"/>
    <property type="project" value="InterPro"/>
</dbReference>
<protein>
    <submittedName>
        <fullName evidence="2">N-acetyltransferase GCN5</fullName>
    </submittedName>
</protein>
<accession>A0AB94IQM7</accession>
<dbReference type="InterPro" id="IPR051556">
    <property type="entry name" value="N-term/lysine_N-AcTrnsfr"/>
</dbReference>
<evidence type="ECO:0000259" key="1">
    <source>
        <dbReference type="PROSITE" id="PS51186"/>
    </source>
</evidence>
<dbReference type="Proteomes" id="UP000018877">
    <property type="component" value="Unassembled WGS sequence"/>
</dbReference>
<reference evidence="2 3" key="1">
    <citation type="journal article" date="2014" name="Environ. Microbiol.">
        <title>The nitrate-ammonifying and nosZ-carrying bacterium Bacillus vireti is a potent source and sink for nitric and nitrous oxide under high nitrate conditions.</title>
        <authorList>
            <person name="Mania D."/>
            <person name="Heylen K."/>
            <person name="van Spanning R.J."/>
            <person name="Frostegard A."/>
        </authorList>
    </citation>
    <scope>NUCLEOTIDE SEQUENCE [LARGE SCALE GENOMIC DNA]</scope>
    <source>
        <strain evidence="2 3">LMG 21834</strain>
    </source>
</reference>
<dbReference type="InterPro" id="IPR016181">
    <property type="entry name" value="Acyl_CoA_acyltransferase"/>
</dbReference>
<dbReference type="Pfam" id="PF00583">
    <property type="entry name" value="Acetyltransf_1"/>
    <property type="match status" value="1"/>
</dbReference>
<organism evidence="2 3">
    <name type="scientific">Neobacillus vireti LMG 21834</name>
    <dbReference type="NCBI Taxonomy" id="1131730"/>
    <lineage>
        <taxon>Bacteria</taxon>
        <taxon>Bacillati</taxon>
        <taxon>Bacillota</taxon>
        <taxon>Bacilli</taxon>
        <taxon>Bacillales</taxon>
        <taxon>Bacillaceae</taxon>
        <taxon>Neobacillus</taxon>
    </lineage>
</organism>
<dbReference type="Gene3D" id="3.40.630.30">
    <property type="match status" value="1"/>
</dbReference>
<proteinExistence type="predicted"/>
<gene>
    <name evidence="2" type="ORF">BAVI_07346</name>
</gene>
<dbReference type="SUPFAM" id="SSF55729">
    <property type="entry name" value="Acyl-CoA N-acyltransferases (Nat)"/>
    <property type="match status" value="1"/>
</dbReference>
<dbReference type="AlphaFoldDB" id="A0AB94IQM7"/>
<keyword evidence="3" id="KW-1185">Reference proteome</keyword>
<dbReference type="CDD" id="cd04301">
    <property type="entry name" value="NAT_SF"/>
    <property type="match status" value="1"/>
</dbReference>
<dbReference type="PROSITE" id="PS51186">
    <property type="entry name" value="GNAT"/>
    <property type="match status" value="1"/>
</dbReference>
<dbReference type="EMBL" id="ALAN01000054">
    <property type="protein sequence ID" value="ETI69380.1"/>
    <property type="molecule type" value="Genomic_DNA"/>
</dbReference>
<sequence>MFSFRTIDIPKDSKTITTFRRDSYIISFGDESLFGDDDSYLNKISERLIKYPNGLVLVEVDRKPVGQIELQVKLFENKEVGYVNLFYLISEYRGKGYGAKLIEYAENFFRKYNVDEYQLRVSKTNISAISFYKKHGFEVLKIEEEDTIPRFRMQKLLD</sequence>
<dbReference type="PANTHER" id="PTHR42919:SF35">
    <property type="entry name" value="N-ACETYLTRANSFERASE DOMAIN-CONTAINING PROTEIN"/>
    <property type="match status" value="1"/>
</dbReference>
<dbReference type="InterPro" id="IPR000182">
    <property type="entry name" value="GNAT_dom"/>
</dbReference>